<proteinExistence type="predicted"/>
<reference evidence="1 2" key="1">
    <citation type="journal article" date="2017" name="ISME J.">
        <title>Potential for microbial H2 and metal transformations associated with novel bacteria and archaea in deep terrestrial subsurface sediments.</title>
        <authorList>
            <person name="Hernsdorf A.W."/>
            <person name="Amano Y."/>
            <person name="Miyakawa K."/>
            <person name="Ise K."/>
            <person name="Suzuki Y."/>
            <person name="Anantharaman K."/>
            <person name="Probst A."/>
            <person name="Burstein D."/>
            <person name="Thomas B.C."/>
            <person name="Banfield J.F."/>
        </authorList>
    </citation>
    <scope>NUCLEOTIDE SEQUENCE [LARGE SCALE GENOMIC DNA]</scope>
    <source>
        <strain evidence="1">HGW-Wallbacteria-1</strain>
    </source>
</reference>
<comment type="caution">
    <text evidence="1">The sequence shown here is derived from an EMBL/GenBank/DDBJ whole genome shotgun (WGS) entry which is preliminary data.</text>
</comment>
<dbReference type="InterPro" id="IPR011042">
    <property type="entry name" value="6-blade_b-propeller_TolB-like"/>
</dbReference>
<evidence type="ECO:0000313" key="2">
    <source>
        <dbReference type="Proteomes" id="UP000233256"/>
    </source>
</evidence>
<name>A0A2N1PQW5_9BACT</name>
<dbReference type="Proteomes" id="UP000233256">
    <property type="component" value="Unassembled WGS sequence"/>
</dbReference>
<dbReference type="Gene3D" id="2.120.10.30">
    <property type="entry name" value="TolB, C-terminal domain"/>
    <property type="match status" value="1"/>
</dbReference>
<protein>
    <submittedName>
        <fullName evidence="1">Uncharacterized protein</fullName>
    </submittedName>
</protein>
<dbReference type="AlphaFoldDB" id="A0A2N1PQW5"/>
<sequence length="420" mass="45398">MRSGSIGTKWLFNKSFCPVMRAASIFLIGSFLFCSTHSVIGAELKEVVPKQTEKEQDMSLGTFGVGDSIDAFGAAGRLSVSAVPEYAVHESSDIARGWKAETVLSVPFGKASGEIGFANGPGHTPYPESAQSFKIIPEGFLITDTFNKRFLIFSEKGDLSRTITPRVDVDYTFYSAVERLGADSFVATDTMNMSMLVFNGAGDVVGPAMQPSAIDDATALFLTRDSMIYMGDKGRTVKMVRAMNTNLELIASIPVKGLTEQGFAPVPSGGFAALVWGETAENPMLEFWNRDGKSEEVKFVRESSVVVSNTSLPGRFKIAGIDARGRTYLHWTGLKCHLSAWKGDLGPLAAKCPESQPVTLFRVFERDGTCSDSFAIPSSTAPENAVVSVDGEIFVLAYDADTAPSGNLKIIRIKRKQTLK</sequence>
<dbReference type="EMBL" id="PGXC01000004">
    <property type="protein sequence ID" value="PKK90733.1"/>
    <property type="molecule type" value="Genomic_DNA"/>
</dbReference>
<evidence type="ECO:0000313" key="1">
    <source>
        <dbReference type="EMBL" id="PKK90733.1"/>
    </source>
</evidence>
<accession>A0A2N1PQW5</accession>
<gene>
    <name evidence="1" type="ORF">CVV64_07595</name>
</gene>
<organism evidence="1 2">
    <name type="scientific">Candidatus Wallbacteria bacterium HGW-Wallbacteria-1</name>
    <dbReference type="NCBI Taxonomy" id="2013854"/>
    <lineage>
        <taxon>Bacteria</taxon>
        <taxon>Candidatus Walliibacteriota</taxon>
    </lineage>
</organism>